<evidence type="ECO:0000256" key="5">
    <source>
        <dbReference type="PIRNR" id="PIRNR000898"/>
    </source>
</evidence>
<dbReference type="InterPro" id="IPR029052">
    <property type="entry name" value="Metallo-depent_PP-like"/>
</dbReference>
<feature type="binding site" evidence="6">
    <location>
        <position position="149"/>
    </location>
    <ligand>
        <name>Fe cation</name>
        <dbReference type="ChEBI" id="CHEBI:24875"/>
        <label>2</label>
    </ligand>
</feature>
<protein>
    <recommendedName>
        <fullName evidence="2 5">acid phosphatase</fullName>
        <ecNumber evidence="2 5">3.1.3.2</ecNumber>
    </recommendedName>
</protein>
<feature type="binding site" evidence="6">
    <location>
        <position position="111"/>
    </location>
    <ligand>
        <name>Fe cation</name>
        <dbReference type="ChEBI" id="CHEBI:24875"/>
        <label>1</label>
    </ligand>
</feature>
<comment type="caution">
    <text evidence="9">The sequence shown here is derived from an EMBL/GenBank/DDBJ whole genome shotgun (WGS) entry which is preliminary data.</text>
</comment>
<dbReference type="EMBL" id="JXQK01000023">
    <property type="protein sequence ID" value="KIP64316.1"/>
    <property type="molecule type" value="Genomic_DNA"/>
</dbReference>
<dbReference type="SUPFAM" id="SSF56300">
    <property type="entry name" value="Metallo-dependent phosphatases"/>
    <property type="match status" value="1"/>
</dbReference>
<feature type="binding site" evidence="6">
    <location>
        <position position="278"/>
    </location>
    <ligand>
        <name>Fe cation</name>
        <dbReference type="ChEBI" id="CHEBI:24875"/>
        <label>2</label>
    </ligand>
</feature>
<dbReference type="GO" id="GO:0046872">
    <property type="term" value="F:metal ion binding"/>
    <property type="evidence" value="ECO:0007669"/>
    <property type="project" value="UniProtKB-KW"/>
</dbReference>
<feature type="signal peptide" evidence="7">
    <location>
        <begin position="1"/>
        <end position="32"/>
    </location>
</feature>
<sequence>MKKKKFGVCGRNKIAVLSMAAMMLLGGLNLQAQKSNVASVNANAAVAAAGGPGNTTPETVRSEWKKLKGDITLYMANDLGRNGYYDQKPIAELMGEMGEVLGPECVLAVGDIHHFNGVASVNDPLWMTNFEQVYSHPELMLDWFPVLGNHEYRGNTQAVLDYGKVSRRWMMPARYYTKVFNKKGTTLRVVFLDTTPLIDRYQQNSDVYPDACKQNMKAELDWLDNTLKNAKEDWVIVVGHHPIYAYTDKAESERTDMQTRVFPILKRYKNVAIYACGHIHNFQHIKMKGDDIDYVVNTSASLARPVQAVKGTVFCSSDDGFSVISASKKHLNMYMIDKEGKVIHEIQKSK</sequence>
<dbReference type="Proteomes" id="UP000032046">
    <property type="component" value="Unassembled WGS sequence"/>
</dbReference>
<keyword evidence="10" id="KW-1185">Reference proteome</keyword>
<feature type="binding site" evidence="6">
    <location>
        <position position="280"/>
    </location>
    <ligand>
        <name>Fe cation</name>
        <dbReference type="ChEBI" id="CHEBI:24875"/>
        <label>1</label>
    </ligand>
</feature>
<reference evidence="9 10" key="1">
    <citation type="submission" date="2015-01" db="EMBL/GenBank/DDBJ databases">
        <title>Comparative genomics of non-oral Prevotella species.</title>
        <authorList>
            <person name="Accetto T."/>
            <person name="Nograsek B."/>
            <person name="Avgustin G."/>
        </authorList>
    </citation>
    <scope>NUCLEOTIDE SEQUENCE [LARGE SCALE GENOMIC DNA]</scope>
    <source>
        <strain evidence="9 10">P5-119</strain>
    </source>
</reference>
<dbReference type="Pfam" id="PF00149">
    <property type="entry name" value="Metallophos"/>
    <property type="match status" value="1"/>
</dbReference>
<evidence type="ECO:0000256" key="7">
    <source>
        <dbReference type="SAM" id="SignalP"/>
    </source>
</evidence>
<evidence type="ECO:0000259" key="8">
    <source>
        <dbReference type="Pfam" id="PF00149"/>
    </source>
</evidence>
<gene>
    <name evidence="9" type="ORF">ST44_02380</name>
</gene>
<keyword evidence="6" id="KW-0479">Metal-binding</keyword>
<dbReference type="PANTHER" id="PTHR10161:SF14">
    <property type="entry name" value="TARTRATE-RESISTANT ACID PHOSPHATASE TYPE 5"/>
    <property type="match status" value="1"/>
</dbReference>
<dbReference type="Gene3D" id="3.60.21.10">
    <property type="match status" value="1"/>
</dbReference>
<dbReference type="InterPro" id="IPR004843">
    <property type="entry name" value="Calcineurin-like_PHP"/>
</dbReference>
<evidence type="ECO:0000256" key="4">
    <source>
        <dbReference type="ARBA" id="ARBA00022801"/>
    </source>
</evidence>
<proteinExistence type="predicted"/>
<feature type="binding site" evidence="6">
    <location>
        <position position="240"/>
    </location>
    <ligand>
        <name>Fe cation</name>
        <dbReference type="ChEBI" id="CHEBI:24875"/>
        <label>2</label>
    </ligand>
</feature>
<keyword evidence="3 7" id="KW-0732">Signal</keyword>
<evidence type="ECO:0000256" key="1">
    <source>
        <dbReference type="ARBA" id="ARBA00000032"/>
    </source>
</evidence>
<dbReference type="EC" id="3.1.3.2" evidence="2 5"/>
<keyword evidence="5 6" id="KW-0408">Iron</keyword>
<dbReference type="InterPro" id="IPR051558">
    <property type="entry name" value="Metallophosphoesterase_PAP"/>
</dbReference>
<dbReference type="InterPro" id="IPR024927">
    <property type="entry name" value="Acid_PPase"/>
</dbReference>
<dbReference type="AlphaFoldDB" id="A0A0D0I7P5"/>
<keyword evidence="4 5" id="KW-0378">Hydrolase</keyword>
<feature type="binding site" evidence="6">
    <location>
        <position position="78"/>
    </location>
    <ligand>
        <name>Fe cation</name>
        <dbReference type="ChEBI" id="CHEBI:24875"/>
        <label>1</label>
    </ligand>
</feature>
<dbReference type="GO" id="GO:0003993">
    <property type="term" value="F:acid phosphatase activity"/>
    <property type="evidence" value="ECO:0007669"/>
    <property type="project" value="UniProtKB-UniRule"/>
</dbReference>
<feature type="domain" description="Calcineurin-like phosphoesterase" evidence="8">
    <location>
        <begin position="88"/>
        <end position="281"/>
    </location>
</feature>
<evidence type="ECO:0000313" key="9">
    <source>
        <dbReference type="EMBL" id="KIP64316.1"/>
    </source>
</evidence>
<evidence type="ECO:0000256" key="3">
    <source>
        <dbReference type="ARBA" id="ARBA00022729"/>
    </source>
</evidence>
<name>A0A0D0I7P5_9BACT</name>
<evidence type="ECO:0000256" key="6">
    <source>
        <dbReference type="PIRSR" id="PIRSR000898-1"/>
    </source>
</evidence>
<comment type="cofactor">
    <cofactor evidence="6">
        <name>Fe cation</name>
        <dbReference type="ChEBI" id="CHEBI:24875"/>
    </cofactor>
    <text evidence="6">Binds 2 iron ions per subunit.</text>
</comment>
<evidence type="ECO:0000256" key="2">
    <source>
        <dbReference type="ARBA" id="ARBA00012646"/>
    </source>
</evidence>
<dbReference type="RefSeq" id="WP_042517769.1">
    <property type="nucleotide sequence ID" value="NZ_JXQK01000023.1"/>
</dbReference>
<feature type="binding site" evidence="6">
    <location>
        <position position="111"/>
    </location>
    <ligand>
        <name>Fe cation</name>
        <dbReference type="ChEBI" id="CHEBI:24875"/>
        <label>2</label>
    </ligand>
</feature>
<evidence type="ECO:0000313" key="10">
    <source>
        <dbReference type="Proteomes" id="UP000032046"/>
    </source>
</evidence>
<accession>A0A0D0I7P5</accession>
<organism evidence="9 10">
    <name type="scientific">Prevotella pectinovora</name>
    <dbReference type="NCBI Taxonomy" id="1602169"/>
    <lineage>
        <taxon>Bacteria</taxon>
        <taxon>Pseudomonadati</taxon>
        <taxon>Bacteroidota</taxon>
        <taxon>Bacteroidia</taxon>
        <taxon>Bacteroidales</taxon>
        <taxon>Prevotellaceae</taxon>
        <taxon>Prevotella</taxon>
    </lineage>
</organism>
<dbReference type="PIRSF" id="PIRSF000898">
    <property type="entry name" value="Acid_Ptase_5"/>
    <property type="match status" value="1"/>
</dbReference>
<feature type="chain" id="PRO_5002212011" description="acid phosphatase" evidence="7">
    <location>
        <begin position="33"/>
        <end position="350"/>
    </location>
</feature>
<dbReference type="STRING" id="1602171.ST44_02380"/>
<dbReference type="PANTHER" id="PTHR10161">
    <property type="entry name" value="TARTRATE-RESISTANT ACID PHOSPHATASE TYPE 5"/>
    <property type="match status" value="1"/>
</dbReference>
<comment type="catalytic activity">
    <reaction evidence="1 5">
        <text>a phosphate monoester + H2O = an alcohol + phosphate</text>
        <dbReference type="Rhea" id="RHEA:15017"/>
        <dbReference type="ChEBI" id="CHEBI:15377"/>
        <dbReference type="ChEBI" id="CHEBI:30879"/>
        <dbReference type="ChEBI" id="CHEBI:43474"/>
        <dbReference type="ChEBI" id="CHEBI:67140"/>
        <dbReference type="EC" id="3.1.3.2"/>
    </reaction>
</comment>